<comment type="subcellular location">
    <subcellularLocation>
        <location evidence="1">Membrane</location>
        <topology evidence="1">Multi-pass membrane protein</topology>
    </subcellularLocation>
</comment>
<comment type="caution">
    <text evidence="8">The sequence shown here is derived from an EMBL/GenBank/DDBJ whole genome shotgun (WGS) entry which is preliminary data.</text>
</comment>
<dbReference type="PANTHER" id="PTHR30566:SF5">
    <property type="entry name" value="MECHANOSENSITIVE ION CHANNEL PROTEIN 1, MITOCHONDRIAL-RELATED"/>
    <property type="match status" value="1"/>
</dbReference>
<proteinExistence type="inferred from homology"/>
<dbReference type="InterPro" id="IPR011014">
    <property type="entry name" value="MscS_channel_TM-2"/>
</dbReference>
<dbReference type="SUPFAM" id="SSF82861">
    <property type="entry name" value="Mechanosensitive channel protein MscS (YggB), transmembrane region"/>
    <property type="match status" value="1"/>
</dbReference>
<keyword evidence="3 6" id="KW-0812">Transmembrane</keyword>
<dbReference type="RefSeq" id="WP_113805733.1">
    <property type="nucleotide sequence ID" value="NZ_QOCW01000007.1"/>
</dbReference>
<reference evidence="8 9" key="1">
    <citation type="submission" date="2018-07" db="EMBL/GenBank/DDBJ databases">
        <title>Lottiidibacillus patelloidae gen. nov., sp. nov., isolated from the intestinal tract of a marine limpet and the reclassification of B. taeanensis BH030017T, B. algicola KMM 3737T and B. hwajinpoensis SW-72T as genus Lottiidibacillus.</title>
        <authorList>
            <person name="Liu R."/>
            <person name="Huang Z."/>
        </authorList>
    </citation>
    <scope>NUCLEOTIDE SEQUENCE [LARGE SCALE GENOMIC DNA]</scope>
    <source>
        <strain evidence="8 9">BH030017</strain>
    </source>
</reference>
<dbReference type="EMBL" id="QOCW01000007">
    <property type="protein sequence ID" value="RBW69977.1"/>
    <property type="molecule type" value="Genomic_DNA"/>
</dbReference>
<evidence type="ECO:0000256" key="6">
    <source>
        <dbReference type="SAM" id="Phobius"/>
    </source>
</evidence>
<evidence type="ECO:0000313" key="9">
    <source>
        <dbReference type="Proteomes" id="UP000253314"/>
    </source>
</evidence>
<organism evidence="8 9">
    <name type="scientific">Bacillus taeanensis</name>
    <dbReference type="NCBI Taxonomy" id="273032"/>
    <lineage>
        <taxon>Bacteria</taxon>
        <taxon>Bacillati</taxon>
        <taxon>Bacillota</taxon>
        <taxon>Bacilli</taxon>
        <taxon>Bacillales</taxon>
        <taxon>Bacillaceae</taxon>
        <taxon>Bacillus</taxon>
    </lineage>
</organism>
<feature type="transmembrane region" description="Helical" evidence="6">
    <location>
        <begin position="55"/>
        <end position="72"/>
    </location>
</feature>
<dbReference type="PANTHER" id="PTHR30566">
    <property type="entry name" value="YNAI-RELATED MECHANOSENSITIVE ION CHANNEL"/>
    <property type="match status" value="1"/>
</dbReference>
<dbReference type="InterPro" id="IPR006685">
    <property type="entry name" value="MscS_channel_2nd"/>
</dbReference>
<dbReference type="OrthoDB" id="9809206at2"/>
<dbReference type="AlphaFoldDB" id="A0A366XVP8"/>
<dbReference type="Proteomes" id="UP000253314">
    <property type="component" value="Unassembled WGS sequence"/>
</dbReference>
<keyword evidence="5 6" id="KW-0472">Membrane</keyword>
<dbReference type="InterPro" id="IPR023408">
    <property type="entry name" value="MscS_beta-dom_sf"/>
</dbReference>
<dbReference type="InterPro" id="IPR010920">
    <property type="entry name" value="LSM_dom_sf"/>
</dbReference>
<sequence length="304" mass="34179">MEESINVLLSNLLLTKVVILLAGITAIILITRLLQRSTSKYVKDQDNRYKTRKMINILGYVIALIFIAVIYSDQLGGITMVLGVASAGIAFALQEVIISTAGWISILVGNIFKTGDRVKMGGIKGDVIDLGVLRTTIMEVNEWVDGDLYNGRIVKVANSFVFKEPLYNYSSYFPFLWDEIKIPIKYGSSYSAAKEIISNVGKEVTGNYANNARQHWNGMVKKFLIEDASTQPMVTVAANDNWVEYTLRYVAEYRTRRTTKDLLFTKILEEIDKSSENIQFASATFDIVELPPVDVKLKNQKSFE</sequence>
<dbReference type="Gene3D" id="2.30.30.60">
    <property type="match status" value="1"/>
</dbReference>
<evidence type="ECO:0000256" key="5">
    <source>
        <dbReference type="ARBA" id="ARBA00023136"/>
    </source>
</evidence>
<feature type="transmembrane region" description="Helical" evidence="6">
    <location>
        <begin position="84"/>
        <end position="112"/>
    </location>
</feature>
<name>A0A366XVP8_9BACI</name>
<dbReference type="SUPFAM" id="SSF50182">
    <property type="entry name" value="Sm-like ribonucleoproteins"/>
    <property type="match status" value="1"/>
</dbReference>
<dbReference type="Pfam" id="PF00924">
    <property type="entry name" value="MS_channel_2nd"/>
    <property type="match status" value="1"/>
</dbReference>
<feature type="domain" description="Mechanosensitive ion channel MscS" evidence="7">
    <location>
        <begin position="99"/>
        <end position="170"/>
    </location>
</feature>
<evidence type="ECO:0000256" key="4">
    <source>
        <dbReference type="ARBA" id="ARBA00022989"/>
    </source>
</evidence>
<evidence type="ECO:0000313" key="8">
    <source>
        <dbReference type="EMBL" id="RBW69977.1"/>
    </source>
</evidence>
<keyword evidence="9" id="KW-1185">Reference proteome</keyword>
<evidence type="ECO:0000256" key="2">
    <source>
        <dbReference type="ARBA" id="ARBA00008017"/>
    </source>
</evidence>
<gene>
    <name evidence="8" type="ORF">DS031_08985</name>
</gene>
<dbReference type="GO" id="GO:0055085">
    <property type="term" value="P:transmembrane transport"/>
    <property type="evidence" value="ECO:0007669"/>
    <property type="project" value="InterPro"/>
</dbReference>
<comment type="similarity">
    <text evidence="2">Belongs to the MscS (TC 1.A.23) family.</text>
</comment>
<feature type="transmembrane region" description="Helical" evidence="6">
    <location>
        <begin position="12"/>
        <end position="34"/>
    </location>
</feature>
<dbReference type="GO" id="GO:0016020">
    <property type="term" value="C:membrane"/>
    <property type="evidence" value="ECO:0007669"/>
    <property type="project" value="UniProtKB-SubCell"/>
</dbReference>
<evidence type="ECO:0000256" key="3">
    <source>
        <dbReference type="ARBA" id="ARBA00022692"/>
    </source>
</evidence>
<protein>
    <submittedName>
        <fullName evidence="8">Mechanosensitive ion channel family protein</fullName>
    </submittedName>
</protein>
<keyword evidence="4 6" id="KW-1133">Transmembrane helix</keyword>
<evidence type="ECO:0000259" key="7">
    <source>
        <dbReference type="Pfam" id="PF00924"/>
    </source>
</evidence>
<evidence type="ECO:0000256" key="1">
    <source>
        <dbReference type="ARBA" id="ARBA00004141"/>
    </source>
</evidence>
<dbReference type="Gene3D" id="1.10.287.1260">
    <property type="match status" value="1"/>
</dbReference>
<accession>A0A366XVP8</accession>